<evidence type="ECO:0000256" key="1">
    <source>
        <dbReference type="ARBA" id="ARBA00022679"/>
    </source>
</evidence>
<dbReference type="GO" id="GO:0008080">
    <property type="term" value="F:N-acetyltransferase activity"/>
    <property type="evidence" value="ECO:0007669"/>
    <property type="project" value="InterPro"/>
</dbReference>
<dbReference type="SUPFAM" id="SSF55729">
    <property type="entry name" value="Acyl-CoA N-acyltransferases (Nat)"/>
    <property type="match status" value="1"/>
</dbReference>
<dbReference type="Pfam" id="PF00583">
    <property type="entry name" value="Acetyltransf_1"/>
    <property type="match status" value="1"/>
</dbReference>
<dbReference type="EMBL" id="JACRSV010000002">
    <property type="protein sequence ID" value="MBC8560223.1"/>
    <property type="molecule type" value="Genomic_DNA"/>
</dbReference>
<evidence type="ECO:0000259" key="2">
    <source>
        <dbReference type="PROSITE" id="PS51186"/>
    </source>
</evidence>
<protein>
    <submittedName>
        <fullName evidence="3">GNAT family N-acetyltransferase</fullName>
    </submittedName>
</protein>
<evidence type="ECO:0000313" key="3">
    <source>
        <dbReference type="EMBL" id="MBC8560223.1"/>
    </source>
</evidence>
<dbReference type="Proteomes" id="UP000610760">
    <property type="component" value="Unassembled WGS sequence"/>
</dbReference>
<sequence>MEKTIEYRHVGGDDKRFAGLCRELDAWLLEAVGAEDLAPYEELNQAVGVEDAFLAFDGEEAVGCVCLKAYDGETAEMKRFFVRKGCRGRGIARGLLETLEAFARERGYKRLILETGEMLTTAVRLYRKAGFETIQNYGPYEKMEESLCMGKSLGQNRAISG</sequence>
<organism evidence="3 4">
    <name type="scientific">Fumia xinanensis</name>
    <dbReference type="NCBI Taxonomy" id="2763659"/>
    <lineage>
        <taxon>Bacteria</taxon>
        <taxon>Bacillati</taxon>
        <taxon>Bacillota</taxon>
        <taxon>Clostridia</taxon>
        <taxon>Eubacteriales</taxon>
        <taxon>Oscillospiraceae</taxon>
        <taxon>Fumia</taxon>
    </lineage>
</organism>
<keyword evidence="1" id="KW-0808">Transferase</keyword>
<proteinExistence type="predicted"/>
<dbReference type="PANTHER" id="PTHR13947">
    <property type="entry name" value="GNAT FAMILY N-ACETYLTRANSFERASE"/>
    <property type="match status" value="1"/>
</dbReference>
<dbReference type="CDD" id="cd04301">
    <property type="entry name" value="NAT_SF"/>
    <property type="match status" value="1"/>
</dbReference>
<dbReference type="AlphaFoldDB" id="A0A926E613"/>
<feature type="domain" description="N-acetyltransferase" evidence="2">
    <location>
        <begin position="5"/>
        <end position="154"/>
    </location>
</feature>
<comment type="caution">
    <text evidence="3">The sequence shown here is derived from an EMBL/GenBank/DDBJ whole genome shotgun (WGS) entry which is preliminary data.</text>
</comment>
<name>A0A926E613_9FIRM</name>
<dbReference type="PANTHER" id="PTHR13947:SF37">
    <property type="entry name" value="LD18367P"/>
    <property type="match status" value="1"/>
</dbReference>
<dbReference type="InterPro" id="IPR050769">
    <property type="entry name" value="NAT_camello-type"/>
</dbReference>
<keyword evidence="4" id="KW-1185">Reference proteome</keyword>
<gene>
    <name evidence="3" type="ORF">H8710_09100</name>
</gene>
<dbReference type="InterPro" id="IPR000182">
    <property type="entry name" value="GNAT_dom"/>
</dbReference>
<dbReference type="PROSITE" id="PS51186">
    <property type="entry name" value="GNAT"/>
    <property type="match status" value="1"/>
</dbReference>
<dbReference type="RefSeq" id="WP_249295201.1">
    <property type="nucleotide sequence ID" value="NZ_JACRSV010000002.1"/>
</dbReference>
<reference evidence="3" key="1">
    <citation type="submission" date="2020-08" db="EMBL/GenBank/DDBJ databases">
        <title>Genome public.</title>
        <authorList>
            <person name="Liu C."/>
            <person name="Sun Q."/>
        </authorList>
    </citation>
    <scope>NUCLEOTIDE SEQUENCE</scope>
    <source>
        <strain evidence="3">NSJ-33</strain>
    </source>
</reference>
<accession>A0A926E613</accession>
<dbReference type="InterPro" id="IPR016181">
    <property type="entry name" value="Acyl_CoA_acyltransferase"/>
</dbReference>
<evidence type="ECO:0000313" key="4">
    <source>
        <dbReference type="Proteomes" id="UP000610760"/>
    </source>
</evidence>
<dbReference type="Gene3D" id="3.40.630.30">
    <property type="match status" value="1"/>
</dbReference>